<organism evidence="1 2">
    <name type="scientific">Burkholderia multivorans CGD2</name>
    <dbReference type="NCBI Taxonomy" id="513052"/>
    <lineage>
        <taxon>Bacteria</taxon>
        <taxon>Pseudomonadati</taxon>
        <taxon>Pseudomonadota</taxon>
        <taxon>Betaproteobacteria</taxon>
        <taxon>Burkholderiales</taxon>
        <taxon>Burkholderiaceae</taxon>
        <taxon>Burkholderia</taxon>
        <taxon>Burkholderia cepacia complex</taxon>
    </lineage>
</organism>
<sequence>MDQSWKSEPNEEVFEAHGMKCEIRRVSWSGHLCGYVGVPESHPWFGKDYNADVPATRAQLDREVDIDKIGVINLLCANAPTEEATSIVLLIDVHGGLTYSSSGVDALDGLWVFGFDCAHAGDLCPVSAEKYGDSGYETYRDFAYVKRETESLALQLSKIV</sequence>
<comment type="caution">
    <text evidence="1">The sequence shown here is derived from an EMBL/GenBank/DDBJ whole genome shotgun (WGS) entry which is preliminary data.</text>
</comment>
<dbReference type="RefSeq" id="WP_006403331.1">
    <property type="nucleotide sequence ID" value="NZ_ACFC01000001.1"/>
</dbReference>
<protein>
    <submittedName>
        <fullName evidence="1">Gp4</fullName>
    </submittedName>
</protein>
<proteinExistence type="predicted"/>
<dbReference type="AlphaFoldDB" id="B9BHQ7"/>
<reference evidence="1 2" key="1">
    <citation type="journal article" date="2012" name="J. Bacteriol.">
        <title>Draft Genome Sequence Determination for Cystic Fibrosis and Chronic Granulomatous Disease Burkholderia multivorans Isolates.</title>
        <authorList>
            <person name="Varga J.J."/>
            <person name="Losada L."/>
            <person name="Zelazny A.M."/>
            <person name="Brinkac L."/>
            <person name="Harkins D."/>
            <person name="Radune D."/>
            <person name="Hostetler J."/>
            <person name="Sampaio E.P."/>
            <person name="Ronning C.M."/>
            <person name="Nierman W.C."/>
            <person name="Greenberg D.E."/>
            <person name="Holland S.M."/>
            <person name="Goldberg J.B."/>
        </authorList>
    </citation>
    <scope>NUCLEOTIDE SEQUENCE [LARGE SCALE GENOMIC DNA]</scope>
    <source>
        <strain evidence="1 2">CGD2</strain>
    </source>
</reference>
<evidence type="ECO:0000313" key="1">
    <source>
        <dbReference type="EMBL" id="EEE09240.1"/>
    </source>
</evidence>
<gene>
    <name evidence="1" type="ORF">BURMUCGD2_4612</name>
</gene>
<evidence type="ECO:0000313" key="2">
    <source>
        <dbReference type="Proteomes" id="UP000004535"/>
    </source>
</evidence>
<accession>B9BHQ7</accession>
<dbReference type="EMBL" id="ACFC01000001">
    <property type="protein sequence ID" value="EEE09240.1"/>
    <property type="molecule type" value="Genomic_DNA"/>
</dbReference>
<dbReference type="Proteomes" id="UP000004535">
    <property type="component" value="Unassembled WGS sequence"/>
</dbReference>
<name>B9BHQ7_9BURK</name>